<name>A0ABN9RHG9_9DINO</name>
<accession>A0ABN9RHG9</accession>
<evidence type="ECO:0000313" key="3">
    <source>
        <dbReference type="Proteomes" id="UP001189429"/>
    </source>
</evidence>
<comment type="caution">
    <text evidence="2">The sequence shown here is derived from an EMBL/GenBank/DDBJ whole genome shotgun (WGS) entry which is preliminary data.</text>
</comment>
<protein>
    <submittedName>
        <fullName evidence="2">Uncharacterized protein</fullName>
    </submittedName>
</protein>
<evidence type="ECO:0000313" key="2">
    <source>
        <dbReference type="EMBL" id="CAK0818523.1"/>
    </source>
</evidence>
<feature type="non-terminal residue" evidence="2">
    <location>
        <position position="216"/>
    </location>
</feature>
<feature type="region of interest" description="Disordered" evidence="1">
    <location>
        <begin position="1"/>
        <end position="20"/>
    </location>
</feature>
<evidence type="ECO:0000256" key="1">
    <source>
        <dbReference type="SAM" id="MobiDB-lite"/>
    </source>
</evidence>
<proteinExistence type="predicted"/>
<gene>
    <name evidence="2" type="ORF">PCOR1329_LOCUS20772</name>
</gene>
<reference evidence="2" key="1">
    <citation type="submission" date="2023-10" db="EMBL/GenBank/DDBJ databases">
        <authorList>
            <person name="Chen Y."/>
            <person name="Shah S."/>
            <person name="Dougan E. K."/>
            <person name="Thang M."/>
            <person name="Chan C."/>
        </authorList>
    </citation>
    <scope>NUCLEOTIDE SEQUENCE [LARGE SCALE GENOMIC DNA]</scope>
</reference>
<dbReference type="Proteomes" id="UP001189429">
    <property type="component" value="Unassembled WGS sequence"/>
</dbReference>
<dbReference type="EMBL" id="CAUYUJ010006748">
    <property type="protein sequence ID" value="CAK0818523.1"/>
    <property type="molecule type" value="Genomic_DNA"/>
</dbReference>
<feature type="region of interest" description="Disordered" evidence="1">
    <location>
        <begin position="197"/>
        <end position="216"/>
    </location>
</feature>
<feature type="non-terminal residue" evidence="2">
    <location>
        <position position="1"/>
    </location>
</feature>
<sequence length="216" mass="24664">AERTMPESLPKVPEVPMFRGDAEDPEIGDFNYVLKLQEKNIKECQQMMQDVKKKYETQIDYLTAQKRKLSGILLRSQMLSTKNTLEAIMIGENRQTLADQLKGIEAPPKYPSSKEYMKKQVDEINHLEDQVTPIRTQRAMELAKITLAPPWGAGGPSTWVFYGWTPPAEGIPAWNKDDPSTWVFYGWKEKRPWVDYQKGQGSESKVQKGEIAIGSD</sequence>
<organism evidence="2 3">
    <name type="scientific">Prorocentrum cordatum</name>
    <dbReference type="NCBI Taxonomy" id="2364126"/>
    <lineage>
        <taxon>Eukaryota</taxon>
        <taxon>Sar</taxon>
        <taxon>Alveolata</taxon>
        <taxon>Dinophyceae</taxon>
        <taxon>Prorocentrales</taxon>
        <taxon>Prorocentraceae</taxon>
        <taxon>Prorocentrum</taxon>
    </lineage>
</organism>
<keyword evidence="3" id="KW-1185">Reference proteome</keyword>